<dbReference type="PANTHER" id="PTHR22912:SF151">
    <property type="entry name" value="DIHYDROLIPOYL DEHYDROGENASE, MITOCHONDRIAL"/>
    <property type="match status" value="1"/>
</dbReference>
<evidence type="ECO:0000256" key="4">
    <source>
        <dbReference type="ARBA" id="ARBA00022630"/>
    </source>
</evidence>
<dbReference type="NCBIfam" id="TIGR01350">
    <property type="entry name" value="lipoamide_DH"/>
    <property type="match status" value="1"/>
</dbReference>
<dbReference type="Pfam" id="PF07992">
    <property type="entry name" value="Pyr_redox_2"/>
    <property type="match status" value="1"/>
</dbReference>
<dbReference type="FunFam" id="3.30.390.30:FF:000001">
    <property type="entry name" value="Dihydrolipoyl dehydrogenase"/>
    <property type="match status" value="1"/>
</dbReference>
<evidence type="ECO:0000256" key="10">
    <source>
        <dbReference type="ARBA" id="ARBA00049187"/>
    </source>
</evidence>
<feature type="binding site" evidence="12">
    <location>
        <position position="198"/>
    </location>
    <ligand>
        <name>NAD(+)</name>
        <dbReference type="ChEBI" id="CHEBI:57540"/>
    </ligand>
</feature>
<keyword evidence="7 12" id="KW-0520">NAD</keyword>
<feature type="domain" description="Pyridine nucleotide-disulphide oxidoreductase dimerisation" evidence="15">
    <location>
        <begin position="341"/>
        <end position="445"/>
    </location>
</feature>
<comment type="caution">
    <text evidence="17">The sequence shown here is derived from an EMBL/GenBank/DDBJ whole genome shotgun (WGS) entry which is preliminary data.</text>
</comment>
<evidence type="ECO:0000256" key="2">
    <source>
        <dbReference type="ARBA" id="ARBA00012608"/>
    </source>
</evidence>
<comment type="cofactor">
    <cofactor evidence="12 14">
        <name>FAD</name>
        <dbReference type="ChEBI" id="CHEBI:57692"/>
    </cofactor>
    <text evidence="12 14">Binds 1 FAD per subunit.</text>
</comment>
<keyword evidence="8" id="KW-1015">Disulfide bond</keyword>
<dbReference type="InterPro" id="IPR036188">
    <property type="entry name" value="FAD/NAD-bd_sf"/>
</dbReference>
<evidence type="ECO:0000256" key="14">
    <source>
        <dbReference type="RuleBase" id="RU003692"/>
    </source>
</evidence>
<dbReference type="GO" id="GO:0006103">
    <property type="term" value="P:2-oxoglutarate metabolic process"/>
    <property type="evidence" value="ECO:0007669"/>
    <property type="project" value="TreeGrafter"/>
</dbReference>
<keyword evidence="12" id="KW-0547">Nucleotide-binding</keyword>
<accession>A0A923I6Z6</accession>
<dbReference type="GO" id="GO:0005737">
    <property type="term" value="C:cytoplasm"/>
    <property type="evidence" value="ECO:0007669"/>
    <property type="project" value="UniProtKB-ARBA"/>
</dbReference>
<dbReference type="InterPro" id="IPR001100">
    <property type="entry name" value="Pyr_nuc-diS_OxRdtase"/>
</dbReference>
<dbReference type="RefSeq" id="WP_186886480.1">
    <property type="nucleotide sequence ID" value="NZ_JACONZ010000001.1"/>
</dbReference>
<dbReference type="PANTHER" id="PTHR22912">
    <property type="entry name" value="DISULFIDE OXIDOREDUCTASE"/>
    <property type="match status" value="1"/>
</dbReference>
<feature type="disulfide bond" description="Redox-active" evidence="13">
    <location>
        <begin position="41"/>
        <end position="46"/>
    </location>
</feature>
<dbReference type="InterPro" id="IPR050151">
    <property type="entry name" value="Class-I_Pyr_Nuc-Dis_Oxidored"/>
</dbReference>
<evidence type="ECO:0000313" key="17">
    <source>
        <dbReference type="EMBL" id="MBC5580107.1"/>
    </source>
</evidence>
<evidence type="ECO:0000256" key="6">
    <source>
        <dbReference type="ARBA" id="ARBA00023002"/>
    </source>
</evidence>
<comment type="catalytic activity">
    <reaction evidence="10 14">
        <text>N(6)-[(R)-dihydrolipoyl]-L-lysyl-[protein] + NAD(+) = N(6)-[(R)-lipoyl]-L-lysyl-[protein] + NADH + H(+)</text>
        <dbReference type="Rhea" id="RHEA:15045"/>
        <dbReference type="Rhea" id="RHEA-COMP:10474"/>
        <dbReference type="Rhea" id="RHEA-COMP:10475"/>
        <dbReference type="ChEBI" id="CHEBI:15378"/>
        <dbReference type="ChEBI" id="CHEBI:57540"/>
        <dbReference type="ChEBI" id="CHEBI:57945"/>
        <dbReference type="ChEBI" id="CHEBI:83099"/>
        <dbReference type="ChEBI" id="CHEBI:83100"/>
        <dbReference type="EC" id="1.8.1.4"/>
    </reaction>
</comment>
<evidence type="ECO:0000256" key="5">
    <source>
        <dbReference type="ARBA" id="ARBA00022827"/>
    </source>
</evidence>
<comment type="similarity">
    <text evidence="1 14">Belongs to the class-I pyridine nucleotide-disulfide oxidoreductase family.</text>
</comment>
<dbReference type="PIRSF" id="PIRSF000350">
    <property type="entry name" value="Mercury_reductase_MerA"/>
    <property type="match status" value="1"/>
</dbReference>
<proteinExistence type="inferred from homology"/>
<protein>
    <recommendedName>
        <fullName evidence="3 14">Dihydrolipoyl dehydrogenase</fullName>
        <ecNumber evidence="2 14">1.8.1.4</ecNumber>
    </recommendedName>
</protein>
<dbReference type="InterPro" id="IPR006258">
    <property type="entry name" value="Lipoamide_DH"/>
</dbReference>
<dbReference type="SUPFAM" id="SSF55424">
    <property type="entry name" value="FAD/NAD-linked reductases, dimerisation (C-terminal) domain"/>
    <property type="match status" value="1"/>
</dbReference>
<feature type="active site" description="Proton acceptor" evidence="11">
    <location>
        <position position="438"/>
    </location>
</feature>
<comment type="miscellaneous">
    <text evidence="14">The active site is a redox-active disulfide bond.</text>
</comment>
<dbReference type="PROSITE" id="PS00076">
    <property type="entry name" value="PYRIDINE_REDOX_1"/>
    <property type="match status" value="1"/>
</dbReference>
<dbReference type="InterPro" id="IPR012999">
    <property type="entry name" value="Pyr_OxRdtase_I_AS"/>
</dbReference>
<dbReference type="InterPro" id="IPR023753">
    <property type="entry name" value="FAD/NAD-binding_dom"/>
</dbReference>
<evidence type="ECO:0000256" key="13">
    <source>
        <dbReference type="PIRSR" id="PIRSR000350-4"/>
    </source>
</evidence>
<sequence>MEQFDLIVIGAGPGGYTAALEAAALGKRVALCEKDEVGGTCLNRGCIPTKALLRAAHVYKAAAEGAAVGVRAEGLRCEFTSLFQYVEETTARLREGIGQLLARGGVTLLRGTAKLEAGRVVRVDGQRYAAEHVLLAAGSRPASPPIPGSDLPGVVTSDDLLAGRGADCGSLVILGGGVIGAEFAEIYTALGRRVTVLEMAPRLLPTLDREIGQNLAMILKKRGAEIVTGASVKEIAPAEGGLCCRYEVKGEERFSKGERVLICTGRAPCTAGLLGEGVDLGLERGYVPVDECFQTRAAGVWAVGDLVLGGVQLAHVAEAQAKNAVRAMFGAGGAKELSALPACVFTDPEIACVGLTADGAKAAGRAVTVKKSLTSANGRAVLEGAERGFAKLVFDAQDGRLLGAQLMCPHAGEMIGGLTAAVNAGLTAEQLRGTVWPHPTVSEILGAF</sequence>
<dbReference type="PRINTS" id="PR00411">
    <property type="entry name" value="PNDRDTASEI"/>
</dbReference>
<dbReference type="EC" id="1.8.1.4" evidence="2 14"/>
<dbReference type="Pfam" id="PF02852">
    <property type="entry name" value="Pyr_redox_dim"/>
    <property type="match status" value="1"/>
</dbReference>
<feature type="binding site" evidence="12">
    <location>
        <position position="265"/>
    </location>
    <ligand>
        <name>NAD(+)</name>
        <dbReference type="ChEBI" id="CHEBI:57540"/>
    </ligand>
</feature>
<dbReference type="GO" id="GO:0004148">
    <property type="term" value="F:dihydrolipoyl dehydrogenase (NADH) activity"/>
    <property type="evidence" value="ECO:0007669"/>
    <property type="project" value="UniProtKB-EC"/>
</dbReference>
<dbReference type="Gene3D" id="3.50.50.60">
    <property type="entry name" value="FAD/NAD(P)-binding domain"/>
    <property type="match status" value="2"/>
</dbReference>
<evidence type="ECO:0000259" key="15">
    <source>
        <dbReference type="Pfam" id="PF02852"/>
    </source>
</evidence>
<gene>
    <name evidence="17" type="primary">lpdA</name>
    <name evidence="17" type="ORF">H8S23_01145</name>
</gene>
<dbReference type="Gene3D" id="3.30.390.30">
    <property type="match status" value="1"/>
</dbReference>
<evidence type="ECO:0000256" key="7">
    <source>
        <dbReference type="ARBA" id="ARBA00023027"/>
    </source>
</evidence>
<evidence type="ECO:0000256" key="12">
    <source>
        <dbReference type="PIRSR" id="PIRSR000350-3"/>
    </source>
</evidence>
<dbReference type="AlphaFoldDB" id="A0A923I6Z6"/>
<dbReference type="SUPFAM" id="SSF51905">
    <property type="entry name" value="FAD/NAD(P)-binding domain"/>
    <property type="match status" value="1"/>
</dbReference>
<evidence type="ECO:0000256" key="8">
    <source>
        <dbReference type="ARBA" id="ARBA00023157"/>
    </source>
</evidence>
<reference evidence="17" key="1">
    <citation type="submission" date="2020-08" db="EMBL/GenBank/DDBJ databases">
        <title>Genome public.</title>
        <authorList>
            <person name="Liu C."/>
            <person name="Sun Q."/>
        </authorList>
    </citation>
    <scope>NUCLEOTIDE SEQUENCE</scope>
    <source>
        <strain evidence="17">BX8</strain>
    </source>
</reference>
<evidence type="ECO:0000259" key="16">
    <source>
        <dbReference type="Pfam" id="PF07992"/>
    </source>
</evidence>
<dbReference type="EMBL" id="JACONZ010000001">
    <property type="protein sequence ID" value="MBC5580107.1"/>
    <property type="molecule type" value="Genomic_DNA"/>
</dbReference>
<evidence type="ECO:0000256" key="11">
    <source>
        <dbReference type="PIRSR" id="PIRSR000350-2"/>
    </source>
</evidence>
<organism evidence="17 18">
    <name type="scientific">Anaerofilum hominis</name>
    <dbReference type="NCBI Taxonomy" id="2763016"/>
    <lineage>
        <taxon>Bacteria</taxon>
        <taxon>Bacillati</taxon>
        <taxon>Bacillota</taxon>
        <taxon>Clostridia</taxon>
        <taxon>Eubacteriales</taxon>
        <taxon>Oscillospiraceae</taxon>
        <taxon>Anaerofilum</taxon>
    </lineage>
</organism>
<dbReference type="Proteomes" id="UP000659630">
    <property type="component" value="Unassembled WGS sequence"/>
</dbReference>
<keyword evidence="4 14" id="KW-0285">Flavoprotein</keyword>
<dbReference type="InterPro" id="IPR016156">
    <property type="entry name" value="FAD/NAD-linked_Rdtase_dimer_sf"/>
</dbReference>
<keyword evidence="18" id="KW-1185">Reference proteome</keyword>
<feature type="domain" description="FAD/NAD(P)-binding" evidence="16">
    <location>
        <begin position="4"/>
        <end position="321"/>
    </location>
</feature>
<dbReference type="PRINTS" id="PR00368">
    <property type="entry name" value="FADPNR"/>
</dbReference>
<dbReference type="InterPro" id="IPR004099">
    <property type="entry name" value="Pyr_nucl-diS_OxRdtase_dimer"/>
</dbReference>
<evidence type="ECO:0000313" key="18">
    <source>
        <dbReference type="Proteomes" id="UP000659630"/>
    </source>
</evidence>
<dbReference type="GO" id="GO:0050660">
    <property type="term" value="F:flavin adenine dinucleotide binding"/>
    <property type="evidence" value="ECO:0007669"/>
    <property type="project" value="InterPro"/>
</dbReference>
<feature type="binding site" evidence="12">
    <location>
        <position position="50"/>
    </location>
    <ligand>
        <name>FAD</name>
        <dbReference type="ChEBI" id="CHEBI:57692"/>
    </ligand>
</feature>
<keyword evidence="9 14" id="KW-0676">Redox-active center</keyword>
<feature type="binding site" evidence="12">
    <location>
        <position position="305"/>
    </location>
    <ligand>
        <name>NAD(+)</name>
        <dbReference type="ChEBI" id="CHEBI:57540"/>
    </ligand>
</feature>
<evidence type="ECO:0000256" key="1">
    <source>
        <dbReference type="ARBA" id="ARBA00007532"/>
    </source>
</evidence>
<keyword evidence="6 14" id="KW-0560">Oxidoreductase</keyword>
<keyword evidence="5 12" id="KW-0274">FAD</keyword>
<feature type="binding site" evidence="12">
    <location>
        <begin position="175"/>
        <end position="182"/>
    </location>
    <ligand>
        <name>NAD(+)</name>
        <dbReference type="ChEBI" id="CHEBI:57540"/>
    </ligand>
</feature>
<name>A0A923I6Z6_9FIRM</name>
<evidence type="ECO:0000256" key="9">
    <source>
        <dbReference type="ARBA" id="ARBA00023284"/>
    </source>
</evidence>
<evidence type="ECO:0000256" key="3">
    <source>
        <dbReference type="ARBA" id="ARBA00016961"/>
    </source>
</evidence>